<evidence type="ECO:0000256" key="9">
    <source>
        <dbReference type="ARBA" id="ARBA00023242"/>
    </source>
</evidence>
<reference evidence="12 13" key="1">
    <citation type="submission" date="2009-08" db="EMBL/GenBank/DDBJ databases">
        <title>The Genome Sequence of Spizellomyces punctatus strain DAOM BR117.</title>
        <authorList>
            <consortium name="The Broad Institute Genome Sequencing Platform"/>
            <person name="Russ C."/>
            <person name="Cuomo C."/>
            <person name="Shea T."/>
            <person name="Young S.K."/>
            <person name="Zeng Q."/>
            <person name="Koehrsen M."/>
            <person name="Haas B."/>
            <person name="Borodovsky M."/>
            <person name="Guigo R."/>
            <person name="Alvarado L."/>
            <person name="Berlin A."/>
            <person name="Bochicchio J."/>
            <person name="Borenstein D."/>
            <person name="Chapman S."/>
            <person name="Chen Z."/>
            <person name="Engels R."/>
            <person name="Freedman E."/>
            <person name="Gellesch M."/>
            <person name="Goldberg J."/>
            <person name="Griggs A."/>
            <person name="Gujja S."/>
            <person name="Heiman D."/>
            <person name="Hepburn T."/>
            <person name="Howarth C."/>
            <person name="Jen D."/>
            <person name="Larson L."/>
            <person name="Lewis B."/>
            <person name="Mehta T."/>
            <person name="Park D."/>
            <person name="Pearson M."/>
            <person name="Roberts A."/>
            <person name="Saif S."/>
            <person name="Shenoy N."/>
            <person name="Sisk P."/>
            <person name="Stolte C."/>
            <person name="Sykes S."/>
            <person name="Thomson T."/>
            <person name="Walk T."/>
            <person name="White J."/>
            <person name="Yandava C."/>
            <person name="Burger G."/>
            <person name="Gray M.W."/>
            <person name="Holland P.W.H."/>
            <person name="King N."/>
            <person name="Lang F.B.F."/>
            <person name="Roger A.J."/>
            <person name="Ruiz-Trillo I."/>
            <person name="Lander E."/>
            <person name="Nusbaum C."/>
        </authorList>
    </citation>
    <scope>NUCLEOTIDE SEQUENCE [LARGE SCALE GENOMIC DNA]</scope>
    <source>
        <strain evidence="12 13">DAOM BR117</strain>
    </source>
</reference>
<keyword evidence="6 11" id="KW-1133">Transmembrane helix</keyword>
<keyword evidence="8 11" id="KW-0472">Membrane</keyword>
<gene>
    <name evidence="12" type="ORF">SPPG_06095</name>
</gene>
<dbReference type="AlphaFoldDB" id="A0A0L0HBY4"/>
<evidence type="ECO:0000313" key="13">
    <source>
        <dbReference type="Proteomes" id="UP000053201"/>
    </source>
</evidence>
<dbReference type="Proteomes" id="UP000053201">
    <property type="component" value="Unassembled WGS sequence"/>
</dbReference>
<dbReference type="GO" id="GO:0005737">
    <property type="term" value="C:cytoplasm"/>
    <property type="evidence" value="ECO:0007669"/>
    <property type="project" value="UniProtKB-SubCell"/>
</dbReference>
<evidence type="ECO:0000256" key="1">
    <source>
        <dbReference type="ARBA" id="ARBA00004232"/>
    </source>
</evidence>
<dbReference type="RefSeq" id="XP_016606429.1">
    <property type="nucleotide sequence ID" value="XM_016754301.1"/>
</dbReference>
<keyword evidence="4" id="KW-0963">Cytoplasm</keyword>
<dbReference type="InterPro" id="IPR005605">
    <property type="entry name" value="Spo7"/>
</dbReference>
<dbReference type="InterPro" id="IPR019168">
    <property type="entry name" value="NEP1-R1"/>
</dbReference>
<comment type="similarity">
    <text evidence="3">Belongs to the CNEP1R1 family.</text>
</comment>
<comment type="subcellular location">
    <subcellularLocation>
        <location evidence="2">Cytoplasm</location>
    </subcellularLocation>
    <subcellularLocation>
        <location evidence="1">Nucleus membrane</location>
        <topology evidence="1">Multi-pass membrane protein</topology>
    </subcellularLocation>
</comment>
<dbReference type="GeneID" id="27689427"/>
<dbReference type="InParanoid" id="A0A0L0HBY4"/>
<evidence type="ECO:0000313" key="12">
    <source>
        <dbReference type="EMBL" id="KNC98389.1"/>
    </source>
</evidence>
<keyword evidence="13" id="KW-1185">Reference proteome</keyword>
<evidence type="ECO:0000256" key="6">
    <source>
        <dbReference type="ARBA" id="ARBA00022989"/>
    </source>
</evidence>
<accession>A0A0L0HBY4</accession>
<dbReference type="STRING" id="645134.A0A0L0HBY4"/>
<dbReference type="Pfam" id="PF03907">
    <property type="entry name" value="Spo7"/>
    <property type="match status" value="1"/>
</dbReference>
<dbReference type="GO" id="GO:0071595">
    <property type="term" value="C:Nem1-Spo7 phosphatase complex"/>
    <property type="evidence" value="ECO:0007669"/>
    <property type="project" value="InterPro"/>
</dbReference>
<keyword evidence="7" id="KW-0443">Lipid metabolism</keyword>
<dbReference type="VEuPathDB" id="FungiDB:SPPG_06095"/>
<organism evidence="12 13">
    <name type="scientific">Spizellomyces punctatus (strain DAOM BR117)</name>
    <dbReference type="NCBI Taxonomy" id="645134"/>
    <lineage>
        <taxon>Eukaryota</taxon>
        <taxon>Fungi</taxon>
        <taxon>Fungi incertae sedis</taxon>
        <taxon>Chytridiomycota</taxon>
        <taxon>Chytridiomycota incertae sedis</taxon>
        <taxon>Chytridiomycetes</taxon>
        <taxon>Spizellomycetales</taxon>
        <taxon>Spizellomycetaceae</taxon>
        <taxon>Spizellomyces</taxon>
    </lineage>
</organism>
<dbReference type="OrthoDB" id="5599171at2759"/>
<evidence type="ECO:0000256" key="2">
    <source>
        <dbReference type="ARBA" id="ARBA00004496"/>
    </source>
</evidence>
<evidence type="ECO:0000256" key="10">
    <source>
        <dbReference type="ARBA" id="ARBA00030458"/>
    </source>
</evidence>
<evidence type="ECO:0000256" key="4">
    <source>
        <dbReference type="ARBA" id="ARBA00022490"/>
    </source>
</evidence>
<name>A0A0L0HBY4_SPIPD</name>
<dbReference type="GO" id="GO:0031965">
    <property type="term" value="C:nuclear membrane"/>
    <property type="evidence" value="ECO:0007669"/>
    <property type="project" value="UniProtKB-SubCell"/>
</dbReference>
<feature type="transmembrane region" description="Helical" evidence="11">
    <location>
        <begin position="88"/>
        <end position="108"/>
    </location>
</feature>
<keyword evidence="9" id="KW-0539">Nucleus</keyword>
<evidence type="ECO:0000256" key="5">
    <source>
        <dbReference type="ARBA" id="ARBA00022692"/>
    </source>
</evidence>
<protein>
    <recommendedName>
        <fullName evidence="10">Transmembrane protein 188</fullName>
    </recommendedName>
</protein>
<dbReference type="PANTHER" id="PTHR20996">
    <property type="entry name" value="NUCLEAR ENVELOPE PHOSPHATASE-REGULATORY SUBUNIT 1"/>
    <property type="match status" value="1"/>
</dbReference>
<sequence length="212" mass="24599">MVVTRNGAIIAMSEDSVTLGRDHVPSAVASTTEIDSPVANVDTVPSMNIPRSAFEKKFHAKEDAFKDLARFEERLRYNMYRRRRSETYWGVGFTILFIILLWCLYQIFTNKRVDEQGISIPNSWHVFGVTVLVSAITIFVTTGTLRTTMLYSTRYIQRCNSALRPFNMEFNKDRKGGISFLQKVPPEFQDGYEKYRAEYWRQQALKKKKKKG</sequence>
<evidence type="ECO:0000256" key="8">
    <source>
        <dbReference type="ARBA" id="ARBA00023136"/>
    </source>
</evidence>
<dbReference type="PANTHER" id="PTHR20996:SF1">
    <property type="entry name" value="NUCLEAR ENVELOPE PHOSPHATASE-REGULATORY SUBUNIT 1"/>
    <property type="match status" value="1"/>
</dbReference>
<evidence type="ECO:0000256" key="11">
    <source>
        <dbReference type="SAM" id="Phobius"/>
    </source>
</evidence>
<dbReference type="GO" id="GO:0019888">
    <property type="term" value="F:protein phosphatase regulator activity"/>
    <property type="evidence" value="ECO:0007669"/>
    <property type="project" value="InterPro"/>
</dbReference>
<dbReference type="GO" id="GO:0006629">
    <property type="term" value="P:lipid metabolic process"/>
    <property type="evidence" value="ECO:0007669"/>
    <property type="project" value="UniProtKB-KW"/>
</dbReference>
<dbReference type="EMBL" id="KQ257460">
    <property type="protein sequence ID" value="KNC98389.1"/>
    <property type="molecule type" value="Genomic_DNA"/>
</dbReference>
<proteinExistence type="inferred from homology"/>
<evidence type="ECO:0000256" key="3">
    <source>
        <dbReference type="ARBA" id="ARBA00010998"/>
    </source>
</evidence>
<keyword evidence="5 11" id="KW-0812">Transmembrane</keyword>
<feature type="transmembrane region" description="Helical" evidence="11">
    <location>
        <begin position="124"/>
        <end position="145"/>
    </location>
</feature>
<dbReference type="OMA" id="FVPHCNR"/>
<evidence type="ECO:0000256" key="7">
    <source>
        <dbReference type="ARBA" id="ARBA00023098"/>
    </source>
</evidence>